<feature type="region of interest" description="Disordered" evidence="1">
    <location>
        <begin position="1"/>
        <end position="53"/>
    </location>
</feature>
<evidence type="ECO:0000256" key="1">
    <source>
        <dbReference type="SAM" id="MobiDB-lite"/>
    </source>
</evidence>
<keyword evidence="3" id="KW-1185">Reference proteome</keyword>
<organism evidence="2 3">
    <name type="scientific">Rickenella mellea</name>
    <dbReference type="NCBI Taxonomy" id="50990"/>
    <lineage>
        <taxon>Eukaryota</taxon>
        <taxon>Fungi</taxon>
        <taxon>Dikarya</taxon>
        <taxon>Basidiomycota</taxon>
        <taxon>Agaricomycotina</taxon>
        <taxon>Agaricomycetes</taxon>
        <taxon>Hymenochaetales</taxon>
        <taxon>Rickenellaceae</taxon>
        <taxon>Rickenella</taxon>
    </lineage>
</organism>
<dbReference type="AlphaFoldDB" id="A0A4Y7Q9X3"/>
<dbReference type="VEuPathDB" id="FungiDB:BD410DRAFT_838225"/>
<feature type="compositionally biased region" description="Low complexity" evidence="1">
    <location>
        <begin position="33"/>
        <end position="48"/>
    </location>
</feature>
<gene>
    <name evidence="2" type="ORF">BD410DRAFT_838225</name>
</gene>
<reference evidence="2 3" key="1">
    <citation type="submission" date="2018-06" db="EMBL/GenBank/DDBJ databases">
        <title>A transcriptomic atlas of mushroom development highlights an independent origin of complex multicellularity.</title>
        <authorList>
            <consortium name="DOE Joint Genome Institute"/>
            <person name="Krizsan K."/>
            <person name="Almasi E."/>
            <person name="Merenyi Z."/>
            <person name="Sahu N."/>
            <person name="Viragh M."/>
            <person name="Koszo T."/>
            <person name="Mondo S."/>
            <person name="Kiss B."/>
            <person name="Balint B."/>
            <person name="Kues U."/>
            <person name="Barry K."/>
            <person name="Hegedus J.C."/>
            <person name="Henrissat B."/>
            <person name="Johnson J."/>
            <person name="Lipzen A."/>
            <person name="Ohm R."/>
            <person name="Nagy I."/>
            <person name="Pangilinan J."/>
            <person name="Yan J."/>
            <person name="Xiong Y."/>
            <person name="Grigoriev I.V."/>
            <person name="Hibbett D.S."/>
            <person name="Nagy L.G."/>
        </authorList>
    </citation>
    <scope>NUCLEOTIDE SEQUENCE [LARGE SCALE GENOMIC DNA]</scope>
    <source>
        <strain evidence="2 3">SZMC22713</strain>
    </source>
</reference>
<dbReference type="Proteomes" id="UP000294933">
    <property type="component" value="Unassembled WGS sequence"/>
</dbReference>
<evidence type="ECO:0000313" key="2">
    <source>
        <dbReference type="EMBL" id="TDL24166.1"/>
    </source>
</evidence>
<feature type="compositionally biased region" description="Pro residues" evidence="1">
    <location>
        <begin position="1"/>
        <end position="11"/>
    </location>
</feature>
<evidence type="ECO:0000313" key="3">
    <source>
        <dbReference type="Proteomes" id="UP000294933"/>
    </source>
</evidence>
<accession>A0A4Y7Q9X3</accession>
<name>A0A4Y7Q9X3_9AGAM</name>
<protein>
    <submittedName>
        <fullName evidence="2">Uncharacterized protein</fullName>
    </submittedName>
</protein>
<feature type="region of interest" description="Disordered" evidence="1">
    <location>
        <begin position="72"/>
        <end position="105"/>
    </location>
</feature>
<sequence>MLLTHLPPPSPTLLCPVGPFRSIHDADADADDGTSGPASGDSPTLSSPAPSPAMCARCRHVVRERANCRLLATKTSDTNGTGRGARRARAGLSNSRGGGGLRGGA</sequence>
<proteinExistence type="predicted"/>
<dbReference type="EMBL" id="ML170167">
    <property type="protein sequence ID" value="TDL24166.1"/>
    <property type="molecule type" value="Genomic_DNA"/>
</dbReference>
<feature type="compositionally biased region" description="Gly residues" evidence="1">
    <location>
        <begin position="96"/>
        <end position="105"/>
    </location>
</feature>